<reference evidence="2" key="1">
    <citation type="submission" date="2025-08" db="UniProtKB">
        <authorList>
            <consortium name="Ensembl"/>
        </authorList>
    </citation>
    <scope>IDENTIFICATION</scope>
</reference>
<proteinExistence type="predicted"/>
<dbReference type="GO" id="GO:0006427">
    <property type="term" value="P:histidyl-tRNA aminoacylation"/>
    <property type="evidence" value="ECO:0007669"/>
    <property type="project" value="TreeGrafter"/>
</dbReference>
<accession>A0A674JZ63</accession>
<dbReference type="CDD" id="cd00773">
    <property type="entry name" value="HisRS-like_core"/>
    <property type="match status" value="1"/>
</dbReference>
<dbReference type="GO" id="GO:0005829">
    <property type="term" value="C:cytosol"/>
    <property type="evidence" value="ECO:0007669"/>
    <property type="project" value="TreeGrafter"/>
</dbReference>
<dbReference type="GO" id="GO:0005739">
    <property type="term" value="C:mitochondrion"/>
    <property type="evidence" value="ECO:0007669"/>
    <property type="project" value="TreeGrafter"/>
</dbReference>
<feature type="domain" description="Class II Histidinyl-tRNA synthetase (HisRS)-like catalytic core" evidence="1">
    <location>
        <begin position="4"/>
        <end position="138"/>
    </location>
</feature>
<sequence>MAIREKVFDIIISTFKRHGAEVIDTPVFELKETLTGKYGEDSKLIYDLKDQGGELLSLRYDLTVPFARYLAMNKITNIKRYHIAKVYRRDNPAMTRGRYREFYQCDFDIAGQFDPMIPDAECLKIVHEILSGLQIGDFLIKVKPEPGASAGFSRRCCEVKSILLAFYLLLVSARQHLHPL</sequence>
<dbReference type="AlphaFoldDB" id="A0A674JZ63"/>
<dbReference type="PANTHER" id="PTHR11476:SF7">
    <property type="entry name" value="HISTIDINE--TRNA LIGASE"/>
    <property type="match status" value="1"/>
</dbReference>
<dbReference type="Pfam" id="PF13393">
    <property type="entry name" value="tRNA-synt_His"/>
    <property type="match status" value="1"/>
</dbReference>
<dbReference type="GO" id="GO:0042802">
    <property type="term" value="F:identical protein binding"/>
    <property type="evidence" value="ECO:0007669"/>
    <property type="project" value="TreeGrafter"/>
</dbReference>
<organism evidence="2 3">
    <name type="scientific">Terrapene triunguis</name>
    <name type="common">Three-toed box turtle</name>
    <dbReference type="NCBI Taxonomy" id="2587831"/>
    <lineage>
        <taxon>Eukaryota</taxon>
        <taxon>Metazoa</taxon>
        <taxon>Chordata</taxon>
        <taxon>Craniata</taxon>
        <taxon>Vertebrata</taxon>
        <taxon>Euteleostomi</taxon>
        <taxon>Archelosauria</taxon>
        <taxon>Testudinata</taxon>
        <taxon>Testudines</taxon>
        <taxon>Cryptodira</taxon>
        <taxon>Durocryptodira</taxon>
        <taxon>Testudinoidea</taxon>
        <taxon>Emydidae</taxon>
        <taxon>Terrapene</taxon>
    </lineage>
</organism>
<dbReference type="SUPFAM" id="SSF55681">
    <property type="entry name" value="Class II aaRS and biotin synthetases"/>
    <property type="match status" value="1"/>
</dbReference>
<dbReference type="Proteomes" id="UP000472274">
    <property type="component" value="Unplaced"/>
</dbReference>
<dbReference type="Ensembl" id="ENSTMTT00000025279.1">
    <property type="protein sequence ID" value="ENSTMTP00000024424.1"/>
    <property type="gene ID" value="ENSTMTG00000017792.1"/>
</dbReference>
<dbReference type="PANTHER" id="PTHR11476">
    <property type="entry name" value="HISTIDYL-TRNA SYNTHETASE"/>
    <property type="match status" value="1"/>
</dbReference>
<dbReference type="GeneTree" id="ENSGT00390000005922"/>
<dbReference type="GO" id="GO:0032543">
    <property type="term" value="P:mitochondrial translation"/>
    <property type="evidence" value="ECO:0007669"/>
    <property type="project" value="TreeGrafter"/>
</dbReference>
<dbReference type="GO" id="GO:0004821">
    <property type="term" value="F:histidine-tRNA ligase activity"/>
    <property type="evidence" value="ECO:0007669"/>
    <property type="project" value="TreeGrafter"/>
</dbReference>
<dbReference type="GO" id="GO:0003723">
    <property type="term" value="F:RNA binding"/>
    <property type="evidence" value="ECO:0007669"/>
    <property type="project" value="TreeGrafter"/>
</dbReference>
<evidence type="ECO:0000313" key="2">
    <source>
        <dbReference type="Ensembl" id="ENSTMTP00000024424.1"/>
    </source>
</evidence>
<name>A0A674JZ63_9SAUR</name>
<evidence type="ECO:0000313" key="3">
    <source>
        <dbReference type="Proteomes" id="UP000472274"/>
    </source>
</evidence>
<keyword evidence="3" id="KW-1185">Reference proteome</keyword>
<dbReference type="InParanoid" id="A0A674JZ63"/>
<dbReference type="Gene3D" id="3.30.930.10">
    <property type="entry name" value="Bira Bifunctional Protein, Domain 2"/>
    <property type="match status" value="1"/>
</dbReference>
<dbReference type="InterPro" id="IPR045864">
    <property type="entry name" value="aa-tRNA-synth_II/BPL/LPL"/>
</dbReference>
<evidence type="ECO:0000259" key="1">
    <source>
        <dbReference type="Pfam" id="PF13393"/>
    </source>
</evidence>
<dbReference type="InterPro" id="IPR041715">
    <property type="entry name" value="HisRS-like_core"/>
</dbReference>
<protein>
    <recommendedName>
        <fullName evidence="1">Class II Histidinyl-tRNA synthetase (HisRS)-like catalytic core domain-containing protein</fullName>
    </recommendedName>
</protein>
<reference evidence="2" key="2">
    <citation type="submission" date="2025-09" db="UniProtKB">
        <authorList>
            <consortium name="Ensembl"/>
        </authorList>
    </citation>
    <scope>IDENTIFICATION</scope>
</reference>